<sequence>MSSIIKLSEQRQSQQLNYLIKDKQSNYFSNEKSFAIILSKFLYELNEEDKQIAIIKLNQIFPELTLQLKMSDLQVNPNINTNQQKSKKSLIQQDFSIQDQQNLRMLWDLKYQEDLENARNNKDWVKLKQLIQYNQFFSDGKYPQSFLKLVPLVEKLKKKSFILIDLADSVVDSQFQLNLSTFKNLLFYFFLPHDLNLTQEETQEIEQLIGEIINQSWLQFEYHQYQLMQNDNNQSQLEHLQIIPKFLFETPQRQREIIEWELKNTLKQNETTFLFVDLEYFITQQMPIQFELQKQFYQICFYFLSVFHQEYKKNKRLYENEKNKLLNIYIEEKTKQNSQTQDFSDGQFYDNQLEKYFANYQVQQTLNKYSGKGINFKSNEQLLQYFIDTNFYYFNKQIHIVDISQQNKPYAKILNLLTEINDENKRKIATFIKTKIQVPQSIIEVTDGLSDLKYQYDEEQLEIIFRIICEMMNIDFNQFWIYRIALKRNFKIKYFPYLDKFSKIQEETNILEMITLIQLFDKDFWDIVKQDLQKQYYMIVNSLIGYIQYQQELKDVIMILRNIINQNCKFENSDTITYLFYHLLEHLEDEEIIQLFMDNRLQNISLQAYLISVGILFKLFYSLSNNNDKQKIKTNLEQKFPIFNSYNLKFLIELVNKHISKDILNKIYILVYYWIQKNNNQLKQEAQSFYKNDPKLYQIFSKLNYFECEQLSYDYFLNLEKQPQLTIYPRGLHLNLEEFNKILNVANPQDQLQLIQKQADDFINSEKSFKDVLLLGLNWIKREGSVSGFLEMINKQINDLEIYNSSEVFNQKSFLQLIYDNCNNDSQYLIQKKISEKQPIPLLYKIPYEEKTGDLEKYKFNQNTYFIHQKSFTIINLSIQQDQRRVGKTQLINKIFYQEDKFEILDNNKLNDNSIDIMYDYQFQGTRNLSIADAHKFIPLQILDQILPLFKLWIIQLDTEKEIESTIQVLQQLKSFQLEDKTVCFLIRDSSFQLEQAQILKLKELNIEYIQVANLTDVNLNKYIIENEIQQVGKFLYVLIERNKNNNLVDADEYQNLVSQINIQDQEQSQQIGQASEILFQFEYELDKLNQQLDQSRVIDSFYSLIQHPNFYILYHKVVDILQKFNQDNFQKIYFSIWQLLKQVKNTYEYLSDDINQKIEELIFLGEPYEFQDTESFRVQLDFLDDILTKAKQKSQGKTLFLSIVGQSGSGNSKILNKIFGCKVQRRTYADKFSFQLLQIQNKNLLEDYKYVILLDSLVLHDQNQDHSRINNKIGLFIQSISDIIIINAEGDIKTEFKKFIEKNLYYMAQLGNYPKKLIWWYNNYKTFQQNLFQSIKDNLQLEFSYKYNYKKAQYYDQILDIDNKNRNMFDTIIIQNEERLKSNDDFFYMDSKDRVKDVYDCISNSENNLIQINLEHLWSQIQNMNDIFEFKKLKHIIQHDYVKDQISEKLNEMKFPEQNELIQQIDDGLIQDKQKIVDQMQQQINQQYEKINQTINSIETIQFQKPISPKVLQKSKENVIEMIENVEKQYKETLQIIDNILEKDDHDQEEKELQQDEIMREKTTEILMNNVFPDKSVFLKNIQEYIEQNIEEITSDILQRIKEEQIQQANFQFEQAMNYYFDQLSTFSHENKIKSQIEKKYQAKIQDLKKSEQSACNLAIYLEIQKYQENIYKSQFNNVIQQNIKELLQDPNKLKELREKPANIEVLFRQIINIQKQIKKEQDDAQFNDYCHMLLENIQSQFKDYSLQINGFYKQVFLYNIIENQPNEQDFNYQYQILQPELLKTQFKVLKKTDKKQFQENFNLNIENKLEMCFNKPLLQLKKFYERKINIKQIHKSIIEFYMNSGGMLKDFKREIINNDKQQIQQFLVKFTIFDYEIDNEKVDQLCQAIQNDITDQEKQEFLFECFKPIQKQGNQIILNEDSISKMSQHYQQLTQCLKQFEVIEVNDYSEIDHEKQKDYYLIESKPTIYVQEQFKYLHQIDIFIYIMNQQKDLETKFNSQIIDIIQELMNDNQQDSWKIMYEQIHSIVYDDMLVNNTVTASQNNFGGLIIRLIQKLEIQIKEFNKQFSLFGVLLSEIGEKCIFNYAIFKIWRILCFKYWEQKKKNDEKEFKNLEQHLFIKFKADLLQNKQEQSQIRGKQQATEILKILYQKLYQSYAKEVKGEIAYYDKETSYDLIKRLDTEILQKQNNSITNNEMLEYIRNHAAYIKIYVRQNLVQIKSEIQQKFTKKLKGEMKFYLEQILKNTKKLNDFQQNLVANDYFVQQINPDEAPNLLYKIVMDCIQGALDKNLVNLIKPNMIQGFQIQGCHKFTFILKNSLQNKLDEEIQILYDFMQSFNQKIQDEMKGLDQLDIDFDKLDIQSYLDALQVKQIGCEESCPFCKRKCDLQFDSNHKHQCRNGHQLRGMSGVLVGCNPSLFTCEEIQDYCTVQIMETKSIKYWGDIKDIYNDWLFSYIDVTEKRVFLKQKFTNIWNLNVGQVICKSLTQEIGKEIQFITQEIFDKEQTQRAPKPIHYVIMFDDSGSMSGSSFDNGKQGVIDFLSVLQKYRNKDSRVTIIMFNSEARVVVDFEVINPKKQESKIIYEGGGTDFDEPFNIAYEKIIQRPNFDNFHRHSMFFYTDGGAGYPQTALNRFESLSPKQKQKIELNACCLDECPPQSLEQIVAFFKKDFADAQIQPSIQPEEIGSTWIEIISQKTHQISKLG</sequence>
<accession>A0A8S1URJ1</accession>
<dbReference type="Proteomes" id="UP000689195">
    <property type="component" value="Unassembled WGS sequence"/>
</dbReference>
<dbReference type="OrthoDB" id="301469at2759"/>
<dbReference type="Pfam" id="PF13519">
    <property type="entry name" value="VWA_2"/>
    <property type="match status" value="1"/>
</dbReference>
<reference evidence="3" key="1">
    <citation type="submission" date="2021-01" db="EMBL/GenBank/DDBJ databases">
        <authorList>
            <consortium name="Genoscope - CEA"/>
            <person name="William W."/>
        </authorList>
    </citation>
    <scope>NUCLEOTIDE SEQUENCE</scope>
</reference>
<name>A0A8S1URJ1_9CILI</name>
<dbReference type="InterPro" id="IPR052986">
    <property type="entry name" value="VLIG_GTPase"/>
</dbReference>
<dbReference type="PANTHER" id="PTHR14819:SF25">
    <property type="entry name" value="CHROMOSOME UNDETERMINED SCAFFOLD_52, WHOLE GENOME SHOTGUN SEQUENCE"/>
    <property type="match status" value="1"/>
</dbReference>
<dbReference type="PROSITE" id="PS50234">
    <property type="entry name" value="VWFA"/>
    <property type="match status" value="1"/>
</dbReference>
<feature type="coiled-coil region" evidence="1">
    <location>
        <begin position="1471"/>
        <end position="1544"/>
    </location>
</feature>
<evidence type="ECO:0000259" key="2">
    <source>
        <dbReference type="PROSITE" id="PS50234"/>
    </source>
</evidence>
<dbReference type="SMART" id="SM00327">
    <property type="entry name" value="VWA"/>
    <property type="match status" value="1"/>
</dbReference>
<organism evidence="3 4">
    <name type="scientific">Paramecium pentaurelia</name>
    <dbReference type="NCBI Taxonomy" id="43138"/>
    <lineage>
        <taxon>Eukaryota</taxon>
        <taxon>Sar</taxon>
        <taxon>Alveolata</taxon>
        <taxon>Ciliophora</taxon>
        <taxon>Intramacronucleata</taxon>
        <taxon>Oligohymenophorea</taxon>
        <taxon>Peniculida</taxon>
        <taxon>Parameciidae</taxon>
        <taxon>Paramecium</taxon>
    </lineage>
</organism>
<keyword evidence="1" id="KW-0175">Coiled coil</keyword>
<comment type="caution">
    <text evidence="3">The sequence shown here is derived from an EMBL/GenBank/DDBJ whole genome shotgun (WGS) entry which is preliminary data.</text>
</comment>
<proteinExistence type="predicted"/>
<dbReference type="InterPro" id="IPR002035">
    <property type="entry name" value="VWF_A"/>
</dbReference>
<feature type="domain" description="VWFA" evidence="2">
    <location>
        <begin position="2514"/>
        <end position="2569"/>
    </location>
</feature>
<keyword evidence="4" id="KW-1185">Reference proteome</keyword>
<gene>
    <name evidence="3" type="ORF">PPENT_87.1.T0460067</name>
</gene>
<dbReference type="EMBL" id="CAJJDO010000046">
    <property type="protein sequence ID" value="CAD8166787.1"/>
    <property type="molecule type" value="Genomic_DNA"/>
</dbReference>
<protein>
    <recommendedName>
        <fullName evidence="2">VWFA domain-containing protein</fullName>
    </recommendedName>
</protein>
<dbReference type="PANTHER" id="PTHR14819">
    <property type="entry name" value="GTP-BINDING"/>
    <property type="match status" value="1"/>
</dbReference>
<evidence type="ECO:0000313" key="4">
    <source>
        <dbReference type="Proteomes" id="UP000689195"/>
    </source>
</evidence>
<evidence type="ECO:0000256" key="1">
    <source>
        <dbReference type="SAM" id="Coils"/>
    </source>
</evidence>
<evidence type="ECO:0000313" key="3">
    <source>
        <dbReference type="EMBL" id="CAD8166787.1"/>
    </source>
</evidence>